<dbReference type="KEGG" id="dgi:Desgi_1256"/>
<feature type="domain" description="N-acetyltransferase" evidence="3">
    <location>
        <begin position="1"/>
        <end position="146"/>
    </location>
</feature>
<dbReference type="STRING" id="767817.Desgi_1256"/>
<sequence>MNIVQVTENKKEYIDLLLLADEQEDMLDKYLERGEMFVLHDDGVKAECVVTKEADGTYEIKNIAVQPDCQRKGYGNALIEFMFSHYADCRVMLVGTGDSPKTLNFYRKCGFTESHRMKDFFIDHYDQPIYENGKRIADMIYLKRER</sequence>
<evidence type="ECO:0000256" key="2">
    <source>
        <dbReference type="ARBA" id="ARBA00023315"/>
    </source>
</evidence>
<protein>
    <submittedName>
        <fullName evidence="4">Putative P-loop ATPase fused to an acetyltransferase</fullName>
    </submittedName>
</protein>
<dbReference type="PROSITE" id="PS51186">
    <property type="entry name" value="GNAT"/>
    <property type="match status" value="1"/>
</dbReference>
<evidence type="ECO:0000313" key="5">
    <source>
        <dbReference type="Proteomes" id="UP000013520"/>
    </source>
</evidence>
<dbReference type="Gene3D" id="3.40.630.30">
    <property type="match status" value="1"/>
</dbReference>
<accession>R4KGI0</accession>
<reference evidence="4 5" key="1">
    <citation type="submission" date="2012-01" db="EMBL/GenBank/DDBJ databases">
        <title>Complete sequence of Desulfotomaculum gibsoniae DSM 7213.</title>
        <authorList>
            <consortium name="US DOE Joint Genome Institute"/>
            <person name="Lucas S."/>
            <person name="Han J."/>
            <person name="Lapidus A."/>
            <person name="Cheng J.-F."/>
            <person name="Goodwin L."/>
            <person name="Pitluck S."/>
            <person name="Peters L."/>
            <person name="Ovchinnikova G."/>
            <person name="Teshima H."/>
            <person name="Detter J.C."/>
            <person name="Han C."/>
            <person name="Tapia R."/>
            <person name="Land M."/>
            <person name="Hauser L."/>
            <person name="Kyrpides N."/>
            <person name="Ivanova N."/>
            <person name="Pagani I."/>
            <person name="Parshina S."/>
            <person name="Plugge C."/>
            <person name="Muyzer G."/>
            <person name="Kuever J."/>
            <person name="Ivanova A."/>
            <person name="Nazina T."/>
            <person name="Klenk H.-P."/>
            <person name="Brambilla E."/>
            <person name="Spring S."/>
            <person name="Stams A.F."/>
            <person name="Woyke T."/>
        </authorList>
    </citation>
    <scope>NUCLEOTIDE SEQUENCE [LARGE SCALE GENOMIC DNA]</scope>
    <source>
        <strain evidence="4 5">DSM 7213</strain>
    </source>
</reference>
<dbReference type="HOGENOM" id="CLU_108859_0_0_9"/>
<proteinExistence type="predicted"/>
<evidence type="ECO:0000313" key="4">
    <source>
        <dbReference type="EMBL" id="AGL00767.1"/>
    </source>
</evidence>
<dbReference type="AlphaFoldDB" id="R4KGI0"/>
<dbReference type="GO" id="GO:0016747">
    <property type="term" value="F:acyltransferase activity, transferring groups other than amino-acyl groups"/>
    <property type="evidence" value="ECO:0007669"/>
    <property type="project" value="InterPro"/>
</dbReference>
<dbReference type="EMBL" id="CP003273">
    <property type="protein sequence ID" value="AGL00767.1"/>
    <property type="molecule type" value="Genomic_DNA"/>
</dbReference>
<name>R4KGI0_9FIRM</name>
<dbReference type="InterPro" id="IPR000182">
    <property type="entry name" value="GNAT_dom"/>
</dbReference>
<dbReference type="Proteomes" id="UP000013520">
    <property type="component" value="Chromosome"/>
</dbReference>
<dbReference type="FunFam" id="3.40.630.30:FF:000165">
    <property type="entry name" value="IAA acetyltransferase"/>
    <property type="match status" value="1"/>
</dbReference>
<keyword evidence="1 4" id="KW-0808">Transferase</keyword>
<evidence type="ECO:0000259" key="3">
    <source>
        <dbReference type="PROSITE" id="PS51186"/>
    </source>
</evidence>
<gene>
    <name evidence="4" type="ORF">Desgi_1256</name>
</gene>
<dbReference type="eggNOG" id="COG0456">
    <property type="taxonomic scope" value="Bacteria"/>
</dbReference>
<dbReference type="PANTHER" id="PTHR43800">
    <property type="entry name" value="PEPTIDYL-LYSINE N-ACETYLTRANSFERASE YJAB"/>
    <property type="match status" value="1"/>
</dbReference>
<dbReference type="RefSeq" id="WP_006524264.1">
    <property type="nucleotide sequence ID" value="NC_021184.1"/>
</dbReference>
<dbReference type="CDD" id="cd04301">
    <property type="entry name" value="NAT_SF"/>
    <property type="match status" value="1"/>
</dbReference>
<dbReference type="OrthoDB" id="9813917at2"/>
<dbReference type="SUPFAM" id="SSF55729">
    <property type="entry name" value="Acyl-CoA N-acyltransferases (Nat)"/>
    <property type="match status" value="1"/>
</dbReference>
<organism evidence="4 5">
    <name type="scientific">Desulfoscipio gibsoniae DSM 7213</name>
    <dbReference type="NCBI Taxonomy" id="767817"/>
    <lineage>
        <taxon>Bacteria</taxon>
        <taxon>Bacillati</taxon>
        <taxon>Bacillota</taxon>
        <taxon>Clostridia</taxon>
        <taxon>Eubacteriales</taxon>
        <taxon>Desulfallaceae</taxon>
        <taxon>Desulfoscipio</taxon>
    </lineage>
</organism>
<evidence type="ECO:0000256" key="1">
    <source>
        <dbReference type="ARBA" id="ARBA00022679"/>
    </source>
</evidence>
<dbReference type="PANTHER" id="PTHR43800:SF1">
    <property type="entry name" value="PEPTIDYL-LYSINE N-ACETYLTRANSFERASE YJAB"/>
    <property type="match status" value="1"/>
</dbReference>
<keyword evidence="5" id="KW-1185">Reference proteome</keyword>
<keyword evidence="2" id="KW-0012">Acyltransferase</keyword>
<dbReference type="InterPro" id="IPR016181">
    <property type="entry name" value="Acyl_CoA_acyltransferase"/>
</dbReference>
<dbReference type="Pfam" id="PF13508">
    <property type="entry name" value="Acetyltransf_7"/>
    <property type="match status" value="1"/>
</dbReference>